<name>A0A4D6M7E6_VIGUN</name>
<dbReference type="EMBL" id="CP039350">
    <property type="protein sequence ID" value="QCD97299.1"/>
    <property type="molecule type" value="Genomic_DNA"/>
</dbReference>
<organism evidence="1 2">
    <name type="scientific">Vigna unguiculata</name>
    <name type="common">Cowpea</name>
    <dbReference type="NCBI Taxonomy" id="3917"/>
    <lineage>
        <taxon>Eukaryota</taxon>
        <taxon>Viridiplantae</taxon>
        <taxon>Streptophyta</taxon>
        <taxon>Embryophyta</taxon>
        <taxon>Tracheophyta</taxon>
        <taxon>Spermatophyta</taxon>
        <taxon>Magnoliopsida</taxon>
        <taxon>eudicotyledons</taxon>
        <taxon>Gunneridae</taxon>
        <taxon>Pentapetalae</taxon>
        <taxon>rosids</taxon>
        <taxon>fabids</taxon>
        <taxon>Fabales</taxon>
        <taxon>Fabaceae</taxon>
        <taxon>Papilionoideae</taxon>
        <taxon>50 kb inversion clade</taxon>
        <taxon>NPAAA clade</taxon>
        <taxon>indigoferoid/millettioid clade</taxon>
        <taxon>Phaseoleae</taxon>
        <taxon>Vigna</taxon>
    </lineage>
</organism>
<dbReference type="Proteomes" id="UP000501690">
    <property type="component" value="Linkage Group LG6"/>
</dbReference>
<proteinExistence type="predicted"/>
<evidence type="ECO:0000313" key="2">
    <source>
        <dbReference type="Proteomes" id="UP000501690"/>
    </source>
</evidence>
<keyword evidence="2" id="KW-1185">Reference proteome</keyword>
<protein>
    <submittedName>
        <fullName evidence="1">Uncharacterized protein</fullName>
    </submittedName>
</protein>
<dbReference type="AlphaFoldDB" id="A0A4D6M7E6"/>
<accession>A0A4D6M7E6</accession>
<evidence type="ECO:0000313" key="1">
    <source>
        <dbReference type="EMBL" id="QCD97299.1"/>
    </source>
</evidence>
<gene>
    <name evidence="1" type="ORF">DEO72_LG6g2009</name>
</gene>
<reference evidence="1 2" key="1">
    <citation type="submission" date="2019-04" db="EMBL/GenBank/DDBJ databases">
        <title>An improved genome assembly and genetic linkage map for asparagus bean, Vigna unguiculata ssp. sesquipedialis.</title>
        <authorList>
            <person name="Xia Q."/>
            <person name="Zhang R."/>
            <person name="Dong Y."/>
        </authorList>
    </citation>
    <scope>NUCLEOTIDE SEQUENCE [LARGE SCALE GENOMIC DNA]</scope>
    <source>
        <tissue evidence="1">Leaf</tissue>
    </source>
</reference>
<sequence>MQIHKRRQPRLISSRASPFFTLWLGHEEIYLDVVQMMYPRVPHKEDEQGIDNDGGGFPGGPYDTSLLTWYEDHVARMIWDGQERQLGETGYKFRFTSLRHGLCNPFGKTKFWFLFDVQVFGLSDKTSMQIRSGNLNEISDSILFLRRGHHHKVSKDRSITTRPKAIAFSQGATLFT</sequence>